<accession>B6TXN9</accession>
<protein>
    <submittedName>
        <fullName evidence="2">Uncharacterized protein</fullName>
    </submittedName>
</protein>
<reference evidence="2" key="1">
    <citation type="journal article" date="2009" name="Plant Mol. Biol.">
        <title>Insights into corn genes derived from large-scale cDNA sequencing.</title>
        <authorList>
            <person name="Alexandrov N.N."/>
            <person name="Brover V.V."/>
            <person name="Freidin S."/>
            <person name="Troukhan M.E."/>
            <person name="Tatarinova T.V."/>
            <person name="Zhang H."/>
            <person name="Swaller T.J."/>
            <person name="Lu Y.P."/>
            <person name="Bouck J."/>
            <person name="Flavell R.B."/>
            <person name="Feldmann K.A."/>
        </authorList>
    </citation>
    <scope>NUCLEOTIDE SEQUENCE</scope>
</reference>
<keyword evidence="1" id="KW-0175">Coiled coil</keyword>
<feature type="coiled-coil region" evidence="1">
    <location>
        <begin position="6"/>
        <end position="33"/>
    </location>
</feature>
<dbReference type="EMBL" id="EU970622">
    <property type="protein sequence ID" value="ACG42740.1"/>
    <property type="molecule type" value="mRNA"/>
</dbReference>
<proteinExistence type="evidence at transcript level"/>
<dbReference type="ExpressionAtlas" id="B6TXN9">
    <property type="expression patterns" value="baseline and differential"/>
</dbReference>
<dbReference type="AlphaFoldDB" id="B6TXN9"/>
<sequence>MEDLSVEELASNLSTYKEQLREVKKLIKEKKDDAGISEYIDMEKELQEVITLTEEIKN</sequence>
<organism evidence="2">
    <name type="scientific">Zea mays</name>
    <name type="common">Maize</name>
    <dbReference type="NCBI Taxonomy" id="4577"/>
    <lineage>
        <taxon>Eukaryota</taxon>
        <taxon>Viridiplantae</taxon>
        <taxon>Streptophyta</taxon>
        <taxon>Embryophyta</taxon>
        <taxon>Tracheophyta</taxon>
        <taxon>Spermatophyta</taxon>
        <taxon>Magnoliopsida</taxon>
        <taxon>Liliopsida</taxon>
        <taxon>Poales</taxon>
        <taxon>Poaceae</taxon>
        <taxon>PACMAD clade</taxon>
        <taxon>Panicoideae</taxon>
        <taxon>Andropogonodae</taxon>
        <taxon>Andropogoneae</taxon>
        <taxon>Tripsacinae</taxon>
        <taxon>Zea</taxon>
    </lineage>
</organism>
<dbReference type="EMBL" id="EU969754">
    <property type="protein sequence ID" value="ACG41872.1"/>
    <property type="molecule type" value="mRNA"/>
</dbReference>
<name>B6TXN9_MAIZE</name>
<evidence type="ECO:0000313" key="2">
    <source>
        <dbReference type="EMBL" id="ACG41872.1"/>
    </source>
</evidence>
<evidence type="ECO:0000256" key="1">
    <source>
        <dbReference type="SAM" id="Coils"/>
    </source>
</evidence>